<keyword evidence="2" id="KW-1185">Reference proteome</keyword>
<gene>
    <name evidence="1" type="ORF">BPOR_0675g00030</name>
</gene>
<name>A0A4Z1KI60_9HELO</name>
<evidence type="ECO:0000313" key="1">
    <source>
        <dbReference type="EMBL" id="TGO83254.1"/>
    </source>
</evidence>
<evidence type="ECO:0000313" key="2">
    <source>
        <dbReference type="Proteomes" id="UP000297280"/>
    </source>
</evidence>
<organism evidence="1 2">
    <name type="scientific">Botrytis porri</name>
    <dbReference type="NCBI Taxonomy" id="87229"/>
    <lineage>
        <taxon>Eukaryota</taxon>
        <taxon>Fungi</taxon>
        <taxon>Dikarya</taxon>
        <taxon>Ascomycota</taxon>
        <taxon>Pezizomycotina</taxon>
        <taxon>Leotiomycetes</taxon>
        <taxon>Helotiales</taxon>
        <taxon>Sclerotiniaceae</taxon>
        <taxon>Botrytis</taxon>
    </lineage>
</organism>
<dbReference type="Proteomes" id="UP000297280">
    <property type="component" value="Unassembled WGS sequence"/>
</dbReference>
<dbReference type="AlphaFoldDB" id="A0A4Z1KI60"/>
<comment type="caution">
    <text evidence="1">The sequence shown here is derived from an EMBL/GenBank/DDBJ whole genome shotgun (WGS) entry which is preliminary data.</text>
</comment>
<reference evidence="1 2" key="1">
    <citation type="submission" date="2017-12" db="EMBL/GenBank/DDBJ databases">
        <title>Comparative genomics of Botrytis spp.</title>
        <authorList>
            <person name="Valero-Jimenez C.A."/>
            <person name="Tapia P."/>
            <person name="Veloso J."/>
            <person name="Silva-Moreno E."/>
            <person name="Staats M."/>
            <person name="Valdes J.H."/>
            <person name="Van Kan J.A.L."/>
        </authorList>
    </citation>
    <scope>NUCLEOTIDE SEQUENCE [LARGE SCALE GENOMIC DNA]</scope>
    <source>
        <strain evidence="1 2">MUCL3349</strain>
    </source>
</reference>
<accession>A0A4Z1KI60</accession>
<sequence>MERTVEVFKKVRIVEDIRIMASSFGALARVALDRAAKLERASGLLTIIEENTRVAKKYKADMNEVIMKWRAYKLSLDPDWKMEAQFADVFHSVGSDGVLKLLNGGRGSDEAAFLSVEDYMESLLELAAENEGEPTPDGGN</sequence>
<dbReference type="EMBL" id="PQXO01000674">
    <property type="protein sequence ID" value="TGO83254.1"/>
    <property type="molecule type" value="Genomic_DNA"/>
</dbReference>
<proteinExistence type="predicted"/>
<protein>
    <submittedName>
        <fullName evidence="1">Uncharacterized protein</fullName>
    </submittedName>
</protein>